<protein>
    <submittedName>
        <fullName evidence="2">Uncharacterized protein</fullName>
    </submittedName>
</protein>
<name>A0A7J0FZZ1_9ERIC</name>
<gene>
    <name evidence="2" type="ORF">Acr_16g0008800</name>
    <name evidence="3" type="ORF">Acr_16g0008850</name>
</gene>
<reference evidence="2 4" key="1">
    <citation type="submission" date="2019-07" db="EMBL/GenBank/DDBJ databases">
        <title>De Novo Assembly of kiwifruit Actinidia rufa.</title>
        <authorList>
            <person name="Sugita-Konishi S."/>
            <person name="Sato K."/>
            <person name="Mori E."/>
            <person name="Abe Y."/>
            <person name="Kisaki G."/>
            <person name="Hamano K."/>
            <person name="Suezawa K."/>
            <person name="Otani M."/>
            <person name="Fukuda T."/>
            <person name="Manabe T."/>
            <person name="Gomi K."/>
            <person name="Tabuchi M."/>
            <person name="Akimitsu K."/>
            <person name="Kataoka I."/>
        </authorList>
    </citation>
    <scope>NUCLEOTIDE SEQUENCE [LARGE SCALE GENOMIC DNA]</scope>
    <source>
        <strain evidence="4">cv. Fuchu</strain>
        <strain evidence="2">Fuchu</strain>
    </source>
</reference>
<dbReference type="EMBL" id="BJWL01000016">
    <property type="protein sequence ID" value="GFZ04261.1"/>
    <property type="molecule type" value="Genomic_DNA"/>
</dbReference>
<evidence type="ECO:0000256" key="1">
    <source>
        <dbReference type="SAM" id="MobiDB-lite"/>
    </source>
</evidence>
<proteinExistence type="predicted"/>
<evidence type="ECO:0000313" key="3">
    <source>
        <dbReference type="EMBL" id="GFZ04261.1"/>
    </source>
</evidence>
<evidence type="ECO:0000313" key="4">
    <source>
        <dbReference type="Proteomes" id="UP000585474"/>
    </source>
</evidence>
<accession>A0A7J0FZZ1</accession>
<dbReference type="EMBL" id="BJWL01000016">
    <property type="protein sequence ID" value="GFZ04256.1"/>
    <property type="molecule type" value="Genomic_DNA"/>
</dbReference>
<keyword evidence="4" id="KW-1185">Reference proteome</keyword>
<comment type="caution">
    <text evidence="2">The sequence shown here is derived from an EMBL/GenBank/DDBJ whole genome shotgun (WGS) entry which is preliminary data.</text>
</comment>
<organism evidence="2 4">
    <name type="scientific">Actinidia rufa</name>
    <dbReference type="NCBI Taxonomy" id="165716"/>
    <lineage>
        <taxon>Eukaryota</taxon>
        <taxon>Viridiplantae</taxon>
        <taxon>Streptophyta</taxon>
        <taxon>Embryophyta</taxon>
        <taxon>Tracheophyta</taxon>
        <taxon>Spermatophyta</taxon>
        <taxon>Magnoliopsida</taxon>
        <taxon>eudicotyledons</taxon>
        <taxon>Gunneridae</taxon>
        <taxon>Pentapetalae</taxon>
        <taxon>asterids</taxon>
        <taxon>Ericales</taxon>
        <taxon>Actinidiaceae</taxon>
        <taxon>Actinidia</taxon>
    </lineage>
</organism>
<evidence type="ECO:0000313" key="2">
    <source>
        <dbReference type="EMBL" id="GFZ04256.1"/>
    </source>
</evidence>
<feature type="region of interest" description="Disordered" evidence="1">
    <location>
        <begin position="81"/>
        <end position="103"/>
    </location>
</feature>
<feature type="compositionally biased region" description="Polar residues" evidence="1">
    <location>
        <begin position="91"/>
        <end position="103"/>
    </location>
</feature>
<dbReference type="AlphaFoldDB" id="A0A7J0FZZ1"/>
<dbReference type="Proteomes" id="UP000585474">
    <property type="component" value="Unassembled WGS sequence"/>
</dbReference>
<sequence>MWGQSATFCGLDTVLIRIFSNLGSEQYVVNLVPGHSDGKEWRLKIMLEAISVGSNPRGDKFASFWGRTLVVISVDLTSNPGHPGTFHGLPGSNTEGSELLSPN</sequence>